<keyword evidence="3" id="KW-1185">Reference proteome</keyword>
<dbReference type="RefSeq" id="WP_084537674.1">
    <property type="nucleotide sequence ID" value="NZ_QNRE01000001.1"/>
</dbReference>
<dbReference type="OrthoDB" id="4379218at2"/>
<proteinExistence type="predicted"/>
<protein>
    <submittedName>
        <fullName evidence="2">Phospholipid/cholesterol/gamma-HCH transport system substrate-binding protein</fullName>
    </submittedName>
</protein>
<organism evidence="2 3">
    <name type="scientific">Nocardia puris</name>
    <dbReference type="NCBI Taxonomy" id="208602"/>
    <lineage>
        <taxon>Bacteria</taxon>
        <taxon>Bacillati</taxon>
        <taxon>Actinomycetota</taxon>
        <taxon>Actinomycetes</taxon>
        <taxon>Mycobacteriales</taxon>
        <taxon>Nocardiaceae</taxon>
        <taxon>Nocardia</taxon>
    </lineage>
</organism>
<evidence type="ECO:0000313" key="2">
    <source>
        <dbReference type="EMBL" id="RBO96090.1"/>
    </source>
</evidence>
<dbReference type="EMBL" id="QNRE01000001">
    <property type="protein sequence ID" value="RBO96090.1"/>
    <property type="molecule type" value="Genomic_DNA"/>
</dbReference>
<dbReference type="InterPro" id="IPR052336">
    <property type="entry name" value="MlaD_Phospholipid_Transporter"/>
</dbReference>
<accession>A0A366E142</accession>
<dbReference type="Proteomes" id="UP000252586">
    <property type="component" value="Unassembled WGS sequence"/>
</dbReference>
<dbReference type="PANTHER" id="PTHR33371">
    <property type="entry name" value="INTERMEMBRANE PHOSPHOLIPID TRANSPORT SYSTEM BINDING PROTEIN MLAD-RELATED"/>
    <property type="match status" value="1"/>
</dbReference>
<reference evidence="2 3" key="1">
    <citation type="submission" date="2018-06" db="EMBL/GenBank/DDBJ databases">
        <title>Genomic Encyclopedia of Type Strains, Phase IV (KMG-IV): sequencing the most valuable type-strain genomes for metagenomic binning, comparative biology and taxonomic classification.</title>
        <authorList>
            <person name="Goeker M."/>
        </authorList>
    </citation>
    <scope>NUCLEOTIDE SEQUENCE [LARGE SCALE GENOMIC DNA]</scope>
    <source>
        <strain evidence="2 3">DSM 44599</strain>
    </source>
</reference>
<dbReference type="STRING" id="1210090.GCA_001613185_03201"/>
<dbReference type="PANTHER" id="PTHR33371:SF18">
    <property type="entry name" value="MCE-FAMILY PROTEIN MCE3C"/>
    <property type="match status" value="1"/>
</dbReference>
<name>A0A366E142_9NOCA</name>
<gene>
    <name evidence="2" type="ORF">DFR74_101101</name>
</gene>
<comment type="caution">
    <text evidence="2">The sequence shown here is derived from an EMBL/GenBank/DDBJ whole genome shotgun (WGS) entry which is preliminary data.</text>
</comment>
<evidence type="ECO:0000259" key="1">
    <source>
        <dbReference type="Pfam" id="PF02470"/>
    </source>
</evidence>
<sequence length="335" mass="35825">MQAMTGRFEWHRSRFPARWWAVSTPDRRELRSGLLGGLAVAALLALCAAVYILPWGKTTYTALLPDAGAIRVGDDVRIAGIPVGEVTALRMDDEHVRMSFTVDDGTTLGDASSLEVRMLTAIGGHYVAVLPAGDAPLGDGAIPPERIRLPYSLIRVFQDAQAPVADLDASALRRSLTTLSGALGDNPDGLRRVLDAASALTEVLNRQREDVTAALAMADEYIGMLDSAKSVIGRLVARIGEVETILIDKRDEINAALPLTIRLLSRIAALEPAYRGTLQPLVEELAAAMPDLQELGRRLDVSIVGLHDLGLRVARFADQVADPAGICVPVAGRGC</sequence>
<dbReference type="AlphaFoldDB" id="A0A366E142"/>
<dbReference type="GO" id="GO:0005576">
    <property type="term" value="C:extracellular region"/>
    <property type="evidence" value="ECO:0007669"/>
    <property type="project" value="TreeGrafter"/>
</dbReference>
<evidence type="ECO:0000313" key="3">
    <source>
        <dbReference type="Proteomes" id="UP000252586"/>
    </source>
</evidence>
<dbReference type="Pfam" id="PF02470">
    <property type="entry name" value="MlaD"/>
    <property type="match status" value="1"/>
</dbReference>
<feature type="domain" description="Mce/MlaD" evidence="1">
    <location>
        <begin position="57"/>
        <end position="131"/>
    </location>
</feature>
<dbReference type="InterPro" id="IPR003399">
    <property type="entry name" value="Mce/MlaD"/>
</dbReference>